<reference evidence="4" key="1">
    <citation type="submission" date="2017-02" db="UniProtKB">
        <authorList>
            <consortium name="WormBaseParasite"/>
        </authorList>
    </citation>
    <scope>IDENTIFICATION</scope>
</reference>
<organism evidence="3 4">
    <name type="scientific">Strongyloides papillosus</name>
    <name type="common">Intestinal threadworm</name>
    <dbReference type="NCBI Taxonomy" id="174720"/>
    <lineage>
        <taxon>Eukaryota</taxon>
        <taxon>Metazoa</taxon>
        <taxon>Ecdysozoa</taxon>
        <taxon>Nematoda</taxon>
        <taxon>Chromadorea</taxon>
        <taxon>Rhabditida</taxon>
        <taxon>Tylenchina</taxon>
        <taxon>Panagrolaimomorpha</taxon>
        <taxon>Strongyloidoidea</taxon>
        <taxon>Strongyloididae</taxon>
        <taxon>Strongyloides</taxon>
    </lineage>
</organism>
<evidence type="ECO:0000256" key="2">
    <source>
        <dbReference type="SAM" id="Phobius"/>
    </source>
</evidence>
<keyword evidence="2" id="KW-0812">Transmembrane</keyword>
<feature type="compositionally biased region" description="Polar residues" evidence="1">
    <location>
        <begin position="315"/>
        <end position="331"/>
    </location>
</feature>
<feature type="region of interest" description="Disordered" evidence="1">
    <location>
        <begin position="310"/>
        <end position="348"/>
    </location>
</feature>
<dbReference type="Proteomes" id="UP000046392">
    <property type="component" value="Unplaced"/>
</dbReference>
<keyword evidence="2" id="KW-0472">Membrane</keyword>
<proteinExistence type="predicted"/>
<feature type="transmembrane region" description="Helical" evidence="2">
    <location>
        <begin position="27"/>
        <end position="46"/>
    </location>
</feature>
<keyword evidence="3" id="KW-1185">Reference proteome</keyword>
<keyword evidence="2" id="KW-1133">Transmembrane helix</keyword>
<evidence type="ECO:0000256" key="1">
    <source>
        <dbReference type="SAM" id="MobiDB-lite"/>
    </source>
</evidence>
<accession>A0A0N5BZC7</accession>
<evidence type="ECO:0000313" key="3">
    <source>
        <dbReference type="Proteomes" id="UP000046392"/>
    </source>
</evidence>
<dbReference type="WBParaSite" id="SPAL_0001111975.1">
    <property type="protein sequence ID" value="SPAL_0001111975.1"/>
    <property type="gene ID" value="SPAL_0001111975"/>
</dbReference>
<sequence length="348" mass="40943">MEVPPANIKFYIFLRPLTIITRELQRYCYIVLAVVSYGYILILQSLQTFDMKTIFRLENLKPKWRKNQEDALDKNAEDQQEIKDTTEKQNKINQDLMKNIRADGLLVPFNGTTVHDLENERIPLTLKIVKNYLNKLIPDGNRFDKNYLNKLIPDGNRFDNILKRAWTDKNDDIEQIFKKMIHILHSTGIAENEKCKLSTPIQGQDESVMNYSKRFEEYHKQLEGTDEFNRLIHADTISTRLYVLLLKGLNNSIKKHLPIPGLQKLRYEEVIEKLTEVDNTALIFGDSNHVNAINNSRQFNKKFFNKNNRQYKPRYNTNSSNHKETTSNGNTYEKKNKTNFNKRKPNTN</sequence>
<dbReference type="AlphaFoldDB" id="A0A0N5BZC7"/>
<name>A0A0N5BZC7_STREA</name>
<evidence type="ECO:0000313" key="4">
    <source>
        <dbReference type="WBParaSite" id="SPAL_0001111975.1"/>
    </source>
</evidence>
<protein>
    <submittedName>
        <fullName evidence="4">Retrotransposon gag domain-containing protein</fullName>
    </submittedName>
</protein>